<protein>
    <submittedName>
        <fullName evidence="1">Uncharacterized protein</fullName>
    </submittedName>
</protein>
<dbReference type="AlphaFoldDB" id="A0A1G1XSD3"/>
<dbReference type="Proteomes" id="UP000178930">
    <property type="component" value="Unassembled WGS sequence"/>
</dbReference>
<comment type="caution">
    <text evidence="1">The sequence shown here is derived from an EMBL/GenBank/DDBJ whole genome shotgun (WGS) entry which is preliminary data.</text>
</comment>
<dbReference type="EMBL" id="MHIB01000049">
    <property type="protein sequence ID" value="OGY42882.1"/>
    <property type="molecule type" value="Genomic_DNA"/>
</dbReference>
<organism evidence="1 2">
    <name type="scientific">Candidatus Buchananbacteria bacterium RIFCSPHIGHO2_01_FULL_39_14</name>
    <dbReference type="NCBI Taxonomy" id="1797532"/>
    <lineage>
        <taxon>Bacteria</taxon>
        <taxon>Candidatus Buchananiibacteriota</taxon>
    </lineage>
</organism>
<gene>
    <name evidence="1" type="ORF">A2729_03150</name>
</gene>
<accession>A0A1G1XSD3</accession>
<evidence type="ECO:0000313" key="2">
    <source>
        <dbReference type="Proteomes" id="UP000178930"/>
    </source>
</evidence>
<evidence type="ECO:0000313" key="1">
    <source>
        <dbReference type="EMBL" id="OGY42882.1"/>
    </source>
</evidence>
<proteinExistence type="predicted"/>
<sequence>MAALSGPLAKINGTCANRKEEDMSSYKEGQTHQLANALEAEGFTPEEVTALGQNRSEALTGLRLVLRGLAKIVRECFKLECQKSFSPEEFIGKGWTVWKGQADGNGLEGEEDRDTREDTLSVIDWEQVLLEDHLQEGEPSVHGEEKLRRAIASGNINLGGRAFLSLWEDYQTNCESSVLEKLRRKGVTRIYFFGLRLRRPDGRRLVLCLYVCGSRWDWRCNWLLSHWDANDPSASLASN</sequence>
<name>A0A1G1XSD3_9BACT</name>
<reference evidence="1 2" key="1">
    <citation type="journal article" date="2016" name="Nat. Commun.">
        <title>Thousands of microbial genomes shed light on interconnected biogeochemical processes in an aquifer system.</title>
        <authorList>
            <person name="Anantharaman K."/>
            <person name="Brown C.T."/>
            <person name="Hug L.A."/>
            <person name="Sharon I."/>
            <person name="Castelle C.J."/>
            <person name="Probst A.J."/>
            <person name="Thomas B.C."/>
            <person name="Singh A."/>
            <person name="Wilkins M.J."/>
            <person name="Karaoz U."/>
            <person name="Brodie E.L."/>
            <person name="Williams K.H."/>
            <person name="Hubbard S.S."/>
            <person name="Banfield J.F."/>
        </authorList>
    </citation>
    <scope>NUCLEOTIDE SEQUENCE [LARGE SCALE GENOMIC DNA]</scope>
</reference>